<name>A0A0A9FWT1_ARUDO</name>
<proteinExistence type="predicted"/>
<sequence>MLQDSRQESPLHNFQSLMSLNETAQNSWIRSCTDEQKVISSSIELKLLEKKSTPGAPLSGKEMSGIWMAIGHG</sequence>
<accession>A0A0A9FWT1</accession>
<protein>
    <submittedName>
        <fullName evidence="1">Uncharacterized protein</fullName>
    </submittedName>
</protein>
<evidence type="ECO:0000313" key="1">
    <source>
        <dbReference type="EMBL" id="JAE15659.1"/>
    </source>
</evidence>
<dbReference type="AlphaFoldDB" id="A0A0A9FWT1"/>
<dbReference type="EMBL" id="GBRH01182237">
    <property type="protein sequence ID" value="JAE15659.1"/>
    <property type="molecule type" value="Transcribed_RNA"/>
</dbReference>
<reference evidence="1" key="2">
    <citation type="journal article" date="2015" name="Data Brief">
        <title>Shoot transcriptome of the giant reed, Arundo donax.</title>
        <authorList>
            <person name="Barrero R.A."/>
            <person name="Guerrero F.D."/>
            <person name="Moolhuijzen P."/>
            <person name="Goolsby J.A."/>
            <person name="Tidwell J."/>
            <person name="Bellgard S.E."/>
            <person name="Bellgard M.I."/>
        </authorList>
    </citation>
    <scope>NUCLEOTIDE SEQUENCE</scope>
    <source>
        <tissue evidence="1">Shoot tissue taken approximately 20 cm above the soil surface</tissue>
    </source>
</reference>
<organism evidence="1">
    <name type="scientific">Arundo donax</name>
    <name type="common">Giant reed</name>
    <name type="synonym">Donax arundinaceus</name>
    <dbReference type="NCBI Taxonomy" id="35708"/>
    <lineage>
        <taxon>Eukaryota</taxon>
        <taxon>Viridiplantae</taxon>
        <taxon>Streptophyta</taxon>
        <taxon>Embryophyta</taxon>
        <taxon>Tracheophyta</taxon>
        <taxon>Spermatophyta</taxon>
        <taxon>Magnoliopsida</taxon>
        <taxon>Liliopsida</taxon>
        <taxon>Poales</taxon>
        <taxon>Poaceae</taxon>
        <taxon>PACMAD clade</taxon>
        <taxon>Arundinoideae</taxon>
        <taxon>Arundineae</taxon>
        <taxon>Arundo</taxon>
    </lineage>
</organism>
<reference evidence="1" key="1">
    <citation type="submission" date="2014-09" db="EMBL/GenBank/DDBJ databases">
        <authorList>
            <person name="Magalhaes I.L.F."/>
            <person name="Oliveira U."/>
            <person name="Santos F.R."/>
            <person name="Vidigal T.H.D.A."/>
            <person name="Brescovit A.D."/>
            <person name="Santos A.J."/>
        </authorList>
    </citation>
    <scope>NUCLEOTIDE SEQUENCE</scope>
    <source>
        <tissue evidence="1">Shoot tissue taken approximately 20 cm above the soil surface</tissue>
    </source>
</reference>